<name>A0AAD2Q485_9AGAR</name>
<proteinExistence type="predicted"/>
<comment type="caution">
    <text evidence="1">The sequence shown here is derived from an EMBL/GenBank/DDBJ whole genome shotgun (WGS) entry which is preliminary data.</text>
</comment>
<dbReference type="AlphaFoldDB" id="A0AAD2Q485"/>
<gene>
    <name evidence="1" type="ORF">MYCIT1_LOCUS17952</name>
</gene>
<sequence>MPVARSKAIGAPGGAAYYDEQLKQLYQLLKKLPIKVLELRERGNKIKREEVCNSKGTDHDFTNYIPDPDRVDDTGNVKCVVNRDLEVSFGVRQDADGNRVVVRIKSRGLGLQNVVEVLRGYITGDDVRIIGEWNGQLDSAKSCEKVKGNTLKLSGGASSLIF</sequence>
<reference evidence="1" key="1">
    <citation type="submission" date="2023-11" db="EMBL/GenBank/DDBJ databases">
        <authorList>
            <person name="De Vega J J."/>
            <person name="De Vega J J."/>
        </authorList>
    </citation>
    <scope>NUCLEOTIDE SEQUENCE</scope>
</reference>
<keyword evidence="2" id="KW-1185">Reference proteome</keyword>
<accession>A0AAD2Q485</accession>
<dbReference type="EMBL" id="CAVNYO010000181">
    <property type="protein sequence ID" value="CAK5272322.1"/>
    <property type="molecule type" value="Genomic_DNA"/>
</dbReference>
<evidence type="ECO:0000313" key="2">
    <source>
        <dbReference type="Proteomes" id="UP001295794"/>
    </source>
</evidence>
<protein>
    <submittedName>
        <fullName evidence="1">Uncharacterized protein</fullName>
    </submittedName>
</protein>
<dbReference type="Proteomes" id="UP001295794">
    <property type="component" value="Unassembled WGS sequence"/>
</dbReference>
<evidence type="ECO:0000313" key="1">
    <source>
        <dbReference type="EMBL" id="CAK5272322.1"/>
    </source>
</evidence>
<organism evidence="1 2">
    <name type="scientific">Mycena citricolor</name>
    <dbReference type="NCBI Taxonomy" id="2018698"/>
    <lineage>
        <taxon>Eukaryota</taxon>
        <taxon>Fungi</taxon>
        <taxon>Dikarya</taxon>
        <taxon>Basidiomycota</taxon>
        <taxon>Agaricomycotina</taxon>
        <taxon>Agaricomycetes</taxon>
        <taxon>Agaricomycetidae</taxon>
        <taxon>Agaricales</taxon>
        <taxon>Marasmiineae</taxon>
        <taxon>Mycenaceae</taxon>
        <taxon>Mycena</taxon>
    </lineage>
</organism>